<evidence type="ECO:0000313" key="2">
    <source>
        <dbReference type="EMBL" id="QEA38847.1"/>
    </source>
</evidence>
<dbReference type="OrthoDB" id="4312432at2"/>
<organism evidence="2 3">
    <name type="scientific">Pistricoccus aurantiacus</name>
    <dbReference type="NCBI Taxonomy" id="1883414"/>
    <lineage>
        <taxon>Bacteria</taxon>
        <taxon>Pseudomonadati</taxon>
        <taxon>Pseudomonadota</taxon>
        <taxon>Gammaproteobacteria</taxon>
        <taxon>Oceanospirillales</taxon>
        <taxon>Halomonadaceae</taxon>
        <taxon>Pistricoccus</taxon>
    </lineage>
</organism>
<dbReference type="PRINTS" id="PR01021">
    <property type="entry name" value="OMPADOMAIN"/>
</dbReference>
<proteinExistence type="predicted"/>
<reference evidence="2 3" key="1">
    <citation type="submission" date="2019-06" db="EMBL/GenBank/DDBJ databases">
        <title>Genome analyses of bacteria isolated from kimchi.</title>
        <authorList>
            <person name="Lee S."/>
            <person name="Ahn S."/>
            <person name="Roh S."/>
        </authorList>
    </citation>
    <scope>NUCLEOTIDE SEQUENCE [LARGE SCALE GENOMIC DNA]</scope>
    <source>
        <strain evidence="2 3">CBA4606</strain>
    </source>
</reference>
<gene>
    <name evidence="2" type="ORF">FGL86_06995</name>
</gene>
<dbReference type="EMBL" id="CP042382">
    <property type="protein sequence ID" value="QEA38847.1"/>
    <property type="molecule type" value="Genomic_DNA"/>
</dbReference>
<dbReference type="InterPro" id="IPR006664">
    <property type="entry name" value="OMP_bac"/>
</dbReference>
<feature type="compositionally biased region" description="Low complexity" evidence="1">
    <location>
        <begin position="1172"/>
        <end position="1182"/>
    </location>
</feature>
<feature type="compositionally biased region" description="Basic and acidic residues" evidence="1">
    <location>
        <begin position="1183"/>
        <end position="1193"/>
    </location>
</feature>
<dbReference type="InterPro" id="IPR036737">
    <property type="entry name" value="OmpA-like_sf"/>
</dbReference>
<feature type="region of interest" description="Disordered" evidence="1">
    <location>
        <begin position="500"/>
        <end position="521"/>
    </location>
</feature>
<protein>
    <submittedName>
        <fullName evidence="2">OmpA family protein</fullName>
    </submittedName>
</protein>
<dbReference type="Gene3D" id="3.30.1330.60">
    <property type="entry name" value="OmpA-like domain"/>
    <property type="match status" value="1"/>
</dbReference>
<dbReference type="GO" id="GO:0016020">
    <property type="term" value="C:membrane"/>
    <property type="evidence" value="ECO:0007669"/>
    <property type="project" value="InterPro"/>
</dbReference>
<dbReference type="RefSeq" id="WP_147183903.1">
    <property type="nucleotide sequence ID" value="NZ_CP042382.1"/>
</dbReference>
<name>A0A5B8SS80_9GAMM</name>
<evidence type="ECO:0000256" key="1">
    <source>
        <dbReference type="SAM" id="MobiDB-lite"/>
    </source>
</evidence>
<dbReference type="Proteomes" id="UP000321272">
    <property type="component" value="Chromosome"/>
</dbReference>
<feature type="region of interest" description="Disordered" evidence="1">
    <location>
        <begin position="1166"/>
        <end position="1197"/>
    </location>
</feature>
<dbReference type="KEGG" id="paur:FGL86_06995"/>
<evidence type="ECO:0000313" key="3">
    <source>
        <dbReference type="Proteomes" id="UP000321272"/>
    </source>
</evidence>
<sequence length="1693" mass="186188">MANINTLAFEELTALGLSAADARRITRRREASIIMSLGDLEGLELSREGWARLDNLSERGEIVFGAPARTGFAFSFEFNPKLADISLLIGAKYNDTEGTDQIVEREMTASVPERLEQRDVNLDKPVSLWVRTRDGGNLLARSYTPQELLERRDGPIAYAHHEIDLLPLVLPEIRRFQRAGLYMVPAQPAYRFDGYRLSATPVGSATAPLIRELLAIQSLATAAVKIDPQSEQTAQKLAAFPLAPVRLDFDGSFSIDQPVPAIEGPIGWAWFLTGPAFFFGFQADAELEKARRNIVILLPTFALPDVTTDDVPMDADEQAILNRPDIFADDPGVVCKPFDNPGRILGERRFSTVLRVTDPEIGLESLSRREVGRTAAIPWEEDPTRYQAVSLSRGHILDMRVRYRSNGYSLGDVAHSMTLAPRQTRRIVKVDWDRRERASRREAQLSEDEVSQITLRDRSYTDAVESSLNEWSKGGSKSSTTAGAAGIGFAAGPVVIGGGAAHSSSSSSSWQRGGRDVSASEEQNLRDAIRQYGDSLRAFEATVVTEVEQSESAEGVSEVVRNINYCHALSIVYYQILRHLRIDTEVAGVNECVFVPFKITRFDDARLKQHRDSLYRYIRDREQRIALRHIEHAPRFVIPEIPGTARKDQALTILRGSIQLRLGITRPTEGDIADQVEEGTTREKSETPRFKELIRRYDRYAPFLPMAPTEIVHNLLDITESERDRYFQRSIAPHIARRFVDKMRLGYDDRGTTTLIDTADFTLATTYRYGYTIRVDFQVRGPSDLTRGKTEKLIVQAPDAADVLLPERSFADVTGGRIEAATDLYERRIVARGGGRDDLLDPASGEPTTDGALLTFPTSAYEERNDRDEVKAAHRTLLDTLNRDLYRYHKLIWWQMDRDELYALLDGFETQDAFGEKRSLAGIVERRPIGILGNTLVFRVSPGIVLDEDLKTPEALLAFYSDGSHRDPLRVSLPTSGLYARAHMDSCSACERHEGTTDWVLDNPEPELADLPASLLQSRRAAPVSTTPTQLPETIINLQNAPDAPQTAGLGDILRTVSSSGAFRDMAGLAGTQENVRAGLQSATSLAAGFGNMAHQQAMARLASDASAAKEVAAVAAANQAAVEMGASTEDAARRSTETFMQRKAEGLAKEQAKRVADRADEIIRGEGGGTQTTVTEDGVQTVHKEPEPKRQPDPTAPYSVVPIPGTHQILFMNFDTGKSRLKADHVRALEILTGEIGLELENVVTIEGHASTSGTEEDNYSLGQDRARALFDKLYRLAEAIGTPPNYTPEFLRSTGEEGSYRERFRGVKKIAETPGDGHRNDPVEKAVLFTFKPSTDVSLEPKVVNFFGVEITISGHFIIIGNTIVASTPQGDVNVVDRSTTTVKTTSVTTEQITEDSRVYNINVEPGGILNMATDQGNLAVNIDQSTGQFGTPLVETAAEAQEHRDWLLQFSSPEIEESSERSLLDMVREITGIAASLTETPTNAPGILVDILTALAGAADDEDPVDIFLEKLGLDAVKPLLETVRFGNIKLKAEFKVASDPDTKAEGTLSASGVVIGTTKKAPGAIVLNNAPYPTSKALKASRWDDQTNLRDFVYVSNVIGSQATAIAEALLSIVEMLPFLPGHTLMEPVRRVMARLKGALDRLGTGSQVRFKAFEQDTALEAREPVAMPSGAEMQLVVMTPTMIAFNDD</sequence>
<dbReference type="SUPFAM" id="SSF103088">
    <property type="entry name" value="OmpA-like"/>
    <property type="match status" value="1"/>
</dbReference>
<keyword evidence="3" id="KW-1185">Reference proteome</keyword>
<accession>A0A5B8SS80</accession>